<dbReference type="Proteomes" id="UP001418222">
    <property type="component" value="Unassembled WGS sequence"/>
</dbReference>
<reference evidence="2 3" key="1">
    <citation type="journal article" date="2022" name="Nat. Plants">
        <title>Genomes of leafy and leafless Platanthera orchids illuminate the evolution of mycoheterotrophy.</title>
        <authorList>
            <person name="Li M.H."/>
            <person name="Liu K.W."/>
            <person name="Li Z."/>
            <person name="Lu H.C."/>
            <person name="Ye Q.L."/>
            <person name="Zhang D."/>
            <person name="Wang J.Y."/>
            <person name="Li Y.F."/>
            <person name="Zhong Z.M."/>
            <person name="Liu X."/>
            <person name="Yu X."/>
            <person name="Liu D.K."/>
            <person name="Tu X.D."/>
            <person name="Liu B."/>
            <person name="Hao Y."/>
            <person name="Liao X.Y."/>
            <person name="Jiang Y.T."/>
            <person name="Sun W.H."/>
            <person name="Chen J."/>
            <person name="Chen Y.Q."/>
            <person name="Ai Y."/>
            <person name="Zhai J.W."/>
            <person name="Wu S.S."/>
            <person name="Zhou Z."/>
            <person name="Hsiao Y.Y."/>
            <person name="Wu W.L."/>
            <person name="Chen Y.Y."/>
            <person name="Lin Y.F."/>
            <person name="Hsu J.L."/>
            <person name="Li C.Y."/>
            <person name="Wang Z.W."/>
            <person name="Zhao X."/>
            <person name="Zhong W.Y."/>
            <person name="Ma X.K."/>
            <person name="Ma L."/>
            <person name="Huang J."/>
            <person name="Chen G.Z."/>
            <person name="Huang M.Z."/>
            <person name="Huang L."/>
            <person name="Peng D.H."/>
            <person name="Luo Y.B."/>
            <person name="Zou S.Q."/>
            <person name="Chen S.P."/>
            <person name="Lan S."/>
            <person name="Tsai W.C."/>
            <person name="Van de Peer Y."/>
            <person name="Liu Z.J."/>
        </authorList>
    </citation>
    <scope>NUCLEOTIDE SEQUENCE [LARGE SCALE GENOMIC DNA]</scope>
    <source>
        <strain evidence="2">Lor287</strain>
    </source>
</reference>
<feature type="compositionally biased region" description="Polar residues" evidence="1">
    <location>
        <begin position="234"/>
        <end position="250"/>
    </location>
</feature>
<feature type="region of interest" description="Disordered" evidence="1">
    <location>
        <begin position="234"/>
        <end position="253"/>
    </location>
</feature>
<dbReference type="InterPro" id="IPR040420">
    <property type="entry name" value="At1g76660-like"/>
</dbReference>
<dbReference type="EMBL" id="JBBWWQ010000006">
    <property type="protein sequence ID" value="KAK8944380.1"/>
    <property type="molecule type" value="Genomic_DNA"/>
</dbReference>
<proteinExistence type="predicted"/>
<evidence type="ECO:0000313" key="2">
    <source>
        <dbReference type="EMBL" id="KAK8944380.1"/>
    </source>
</evidence>
<dbReference type="PANTHER" id="PTHR31798">
    <property type="entry name" value="HYDROXYPROLINE-RICH GLYCOPROTEIN-LIKE"/>
    <property type="match status" value="1"/>
</dbReference>
<protein>
    <recommendedName>
        <fullName evidence="4">Hydroxyproline-rich glycoprotein family protein</fullName>
    </recommendedName>
</protein>
<keyword evidence="3" id="KW-1185">Reference proteome</keyword>
<accession>A0AAP0G8C5</accession>
<organism evidence="2 3">
    <name type="scientific">Platanthera zijinensis</name>
    <dbReference type="NCBI Taxonomy" id="2320716"/>
    <lineage>
        <taxon>Eukaryota</taxon>
        <taxon>Viridiplantae</taxon>
        <taxon>Streptophyta</taxon>
        <taxon>Embryophyta</taxon>
        <taxon>Tracheophyta</taxon>
        <taxon>Spermatophyta</taxon>
        <taxon>Magnoliopsida</taxon>
        <taxon>Liliopsida</taxon>
        <taxon>Asparagales</taxon>
        <taxon>Orchidaceae</taxon>
        <taxon>Orchidoideae</taxon>
        <taxon>Orchideae</taxon>
        <taxon>Orchidinae</taxon>
        <taxon>Platanthera</taxon>
    </lineage>
</organism>
<sequence length="374" mass="39802">MNSSADTVHAAAAAIASAESRVQQATIPRRRWNSFFNLYSCFGSHCHSKRISSAVLVPDPTPAQIAAPPPENSSQPPSVVFPFIAPPSSPVSFQHSAPPSAIQTPAGGITLSALSSDIYSPDGRPSIFAIGPYANETQLVSPPVFSTFTTEPSTAPITPPPELLQFTTPSSPEVPFAKFLGNSYEFNSYQLYPGSPVGHLISPNSVCSGTSSPFPSRDFPSLQNGALHELVARSTFSPTKDTTSSSQDNEPFSDRRVSFELTAEEVARCLGRKTVFSCEAPSQLLGAKTPMDGERDDDSYGSQGSISFVATSDGSPEKAQTLITLSAAKEFNFSNSDGEHGASSNWWADEKVVGISNNPKNNWAFFPMIQPGVS</sequence>
<evidence type="ECO:0008006" key="4">
    <source>
        <dbReference type="Google" id="ProtNLM"/>
    </source>
</evidence>
<evidence type="ECO:0000313" key="3">
    <source>
        <dbReference type="Proteomes" id="UP001418222"/>
    </source>
</evidence>
<dbReference type="PANTHER" id="PTHR31798:SF10">
    <property type="entry name" value="OS02G0822000 PROTEIN"/>
    <property type="match status" value="1"/>
</dbReference>
<name>A0AAP0G8C5_9ASPA</name>
<gene>
    <name evidence="2" type="ORF">KSP39_PZI008666</name>
</gene>
<evidence type="ECO:0000256" key="1">
    <source>
        <dbReference type="SAM" id="MobiDB-lite"/>
    </source>
</evidence>
<comment type="caution">
    <text evidence="2">The sequence shown here is derived from an EMBL/GenBank/DDBJ whole genome shotgun (WGS) entry which is preliminary data.</text>
</comment>
<dbReference type="AlphaFoldDB" id="A0AAP0G8C5"/>